<accession>A0ABV7PYL9</accession>
<protein>
    <submittedName>
        <fullName evidence="2">Uncharacterized protein</fullName>
    </submittedName>
</protein>
<gene>
    <name evidence="2" type="ORF">ACFO8M_08950</name>
</gene>
<feature type="region of interest" description="Disordered" evidence="1">
    <location>
        <begin position="120"/>
        <end position="141"/>
    </location>
</feature>
<evidence type="ECO:0000313" key="2">
    <source>
        <dbReference type="EMBL" id="MFC3492611.1"/>
    </source>
</evidence>
<sequence>MSGEVGQYGAVPVGPIAEEFSGQSQLQAHAVDAMAAAVDGRVVPPGAGSLAFPPVVVTGLLQGAEAESDAVELVAGEVLTRDLDPLRWGRARQMRQCRGDRVDVGSPIEEQVYVTDRQVDPLQAGRPGPHQAMPEPGSDRRDQVEAFAQHCFEVAPVAQRAGVDLNHGREYARRVRHGRLSPRTAGEGRPLRATSLRCCGFGHGRCQVSSIQSAM</sequence>
<reference evidence="3" key="1">
    <citation type="journal article" date="2019" name="Int. J. Syst. Evol. Microbiol.">
        <title>The Global Catalogue of Microorganisms (GCM) 10K type strain sequencing project: providing services to taxonomists for standard genome sequencing and annotation.</title>
        <authorList>
            <consortium name="The Broad Institute Genomics Platform"/>
            <consortium name="The Broad Institute Genome Sequencing Center for Infectious Disease"/>
            <person name="Wu L."/>
            <person name="Ma J."/>
        </authorList>
    </citation>
    <scope>NUCLEOTIDE SEQUENCE [LARGE SCALE GENOMIC DNA]</scope>
    <source>
        <strain evidence="3">CGMCC 4.7396</strain>
    </source>
</reference>
<organism evidence="2 3">
    <name type="scientific">Glycomyces rhizosphaerae</name>
    <dbReference type="NCBI Taxonomy" id="2054422"/>
    <lineage>
        <taxon>Bacteria</taxon>
        <taxon>Bacillati</taxon>
        <taxon>Actinomycetota</taxon>
        <taxon>Actinomycetes</taxon>
        <taxon>Glycomycetales</taxon>
        <taxon>Glycomycetaceae</taxon>
        <taxon>Glycomyces</taxon>
    </lineage>
</organism>
<name>A0ABV7PYL9_9ACTN</name>
<evidence type="ECO:0000313" key="3">
    <source>
        <dbReference type="Proteomes" id="UP001595712"/>
    </source>
</evidence>
<keyword evidence="3" id="KW-1185">Reference proteome</keyword>
<comment type="caution">
    <text evidence="2">The sequence shown here is derived from an EMBL/GenBank/DDBJ whole genome shotgun (WGS) entry which is preliminary data.</text>
</comment>
<dbReference type="Proteomes" id="UP001595712">
    <property type="component" value="Unassembled WGS sequence"/>
</dbReference>
<proteinExistence type="predicted"/>
<evidence type="ECO:0000256" key="1">
    <source>
        <dbReference type="SAM" id="MobiDB-lite"/>
    </source>
</evidence>
<dbReference type="EMBL" id="JBHRWO010000008">
    <property type="protein sequence ID" value="MFC3492611.1"/>
    <property type="molecule type" value="Genomic_DNA"/>
</dbReference>